<gene>
    <name evidence="2" type="ORF">N7509_012839</name>
</gene>
<dbReference type="OrthoDB" id="5430620at2759"/>
<dbReference type="AlphaFoldDB" id="A0A9W9VBF8"/>
<dbReference type="RefSeq" id="XP_056480983.1">
    <property type="nucleotide sequence ID" value="XM_056637476.1"/>
</dbReference>
<feature type="signal peptide" evidence="1">
    <location>
        <begin position="1"/>
        <end position="17"/>
    </location>
</feature>
<organism evidence="2 3">
    <name type="scientific">Penicillium cosmopolitanum</name>
    <dbReference type="NCBI Taxonomy" id="1131564"/>
    <lineage>
        <taxon>Eukaryota</taxon>
        <taxon>Fungi</taxon>
        <taxon>Dikarya</taxon>
        <taxon>Ascomycota</taxon>
        <taxon>Pezizomycotina</taxon>
        <taxon>Eurotiomycetes</taxon>
        <taxon>Eurotiomycetidae</taxon>
        <taxon>Eurotiales</taxon>
        <taxon>Aspergillaceae</taxon>
        <taxon>Penicillium</taxon>
    </lineage>
</organism>
<dbReference type="GeneID" id="81376456"/>
<reference evidence="2" key="2">
    <citation type="journal article" date="2023" name="IMA Fungus">
        <title>Comparative genomic study of the Penicillium genus elucidates a diverse pangenome and 15 lateral gene transfer events.</title>
        <authorList>
            <person name="Petersen C."/>
            <person name="Sorensen T."/>
            <person name="Nielsen M.R."/>
            <person name="Sondergaard T.E."/>
            <person name="Sorensen J.L."/>
            <person name="Fitzpatrick D.A."/>
            <person name="Frisvad J.C."/>
            <person name="Nielsen K.L."/>
        </authorList>
    </citation>
    <scope>NUCLEOTIDE SEQUENCE</scope>
    <source>
        <strain evidence="2">IBT 29677</strain>
    </source>
</reference>
<name>A0A9W9VBF8_9EURO</name>
<feature type="chain" id="PRO_5040831154" evidence="1">
    <location>
        <begin position="18"/>
        <end position="158"/>
    </location>
</feature>
<comment type="caution">
    <text evidence="2">The sequence shown here is derived from an EMBL/GenBank/DDBJ whole genome shotgun (WGS) entry which is preliminary data.</text>
</comment>
<evidence type="ECO:0000256" key="1">
    <source>
        <dbReference type="SAM" id="SignalP"/>
    </source>
</evidence>
<keyword evidence="1" id="KW-0732">Signal</keyword>
<dbReference type="Proteomes" id="UP001147747">
    <property type="component" value="Unassembled WGS sequence"/>
</dbReference>
<evidence type="ECO:0000313" key="2">
    <source>
        <dbReference type="EMBL" id="KAJ5375953.1"/>
    </source>
</evidence>
<accession>A0A9W9VBF8</accession>
<protein>
    <submittedName>
        <fullName evidence="2">Uncharacterized protein</fullName>
    </submittedName>
</protein>
<keyword evidence="3" id="KW-1185">Reference proteome</keyword>
<proteinExistence type="predicted"/>
<reference evidence="2" key="1">
    <citation type="submission" date="2022-12" db="EMBL/GenBank/DDBJ databases">
        <authorList>
            <person name="Petersen C."/>
        </authorList>
    </citation>
    <scope>NUCLEOTIDE SEQUENCE</scope>
    <source>
        <strain evidence="2">IBT 29677</strain>
    </source>
</reference>
<dbReference type="EMBL" id="JAPZBU010000012">
    <property type="protein sequence ID" value="KAJ5375953.1"/>
    <property type="molecule type" value="Genomic_DNA"/>
</dbReference>
<evidence type="ECO:0000313" key="3">
    <source>
        <dbReference type="Proteomes" id="UP001147747"/>
    </source>
</evidence>
<sequence>MKFSLAAIAGFASAVAAAKLPAAFTLVADGGKTVLTDGEHLWIGANTTTHEIAILRSGANGAVSFTSQNGVPTAFQNLYIVEKSVSEVGLTRPHSGATPKDATTIGFDQTAKGYFSHKGDAWFAIDGYGENRAKEIFWYGAHNAEYAGANLWVKEFKE</sequence>